<dbReference type="EMBL" id="CABFNS010000776">
    <property type="protein sequence ID" value="VUC27838.1"/>
    <property type="molecule type" value="Genomic_DNA"/>
</dbReference>
<evidence type="ECO:0000313" key="5">
    <source>
        <dbReference type="EMBL" id="VUC27838.1"/>
    </source>
</evidence>
<gene>
    <name evidence="5" type="ORF">CLO192961_LOCUS221649</name>
</gene>
<evidence type="ECO:0000313" key="6">
    <source>
        <dbReference type="Proteomes" id="UP000766486"/>
    </source>
</evidence>
<keyword evidence="2 3" id="KW-0456">Lyase</keyword>
<dbReference type="PANTHER" id="PTHR21240">
    <property type="entry name" value="2-AMINO-3-CARBOXYLMUCONATE-6-SEMIALDEHYDE DECARBOXYLASE"/>
    <property type="match status" value="1"/>
</dbReference>
<dbReference type="Gene3D" id="3.20.20.140">
    <property type="entry name" value="Metal-dependent hydrolases"/>
    <property type="match status" value="1"/>
</dbReference>
<accession>A0ABY6UCB7</accession>
<dbReference type="InterPro" id="IPR032465">
    <property type="entry name" value="ACMSD"/>
</dbReference>
<reference evidence="5 6" key="1">
    <citation type="submission" date="2019-06" db="EMBL/GenBank/DDBJ databases">
        <authorList>
            <person name="Broberg M."/>
        </authorList>
    </citation>
    <scope>NUCLEOTIDE SEQUENCE [LARGE SCALE GENOMIC DNA]</scope>
</reference>
<comment type="caution">
    <text evidence="5">The sequence shown here is derived from an EMBL/GenBank/DDBJ whole genome shotgun (WGS) entry which is preliminary data.</text>
</comment>
<sequence length="324" mass="36594">MATSNNHLFPRVIALEEHWLSAAVDQSLYKEQDFFPSSLLGSLCDAGKGRIAAMDAANISMQILSHTAGYAADTVHYAEVNDEMATAVAANPTRFAAFAHLPMADPQKAAEEFDRCIRKLGFKGALIDNHAGGRYYEGPEYDIFWAAVQKLDKPIYLHPTMPTSKMRDWYKGNYGPQAELSMSHFTFGWHSDTATHILRLYAGGVFERFPKIKIVLGHFGESLPFYLERIQWFSQKWGSMSRSFEQVYAENLWFTTSSLKGLAPLVCMLQNTKLDRIMFGVDYPFLQMKDGIDWLKQVRASGLLDEEAYEMITHGNAESFLGIN</sequence>
<dbReference type="Proteomes" id="UP000766486">
    <property type="component" value="Unassembled WGS sequence"/>
</dbReference>
<evidence type="ECO:0000259" key="4">
    <source>
        <dbReference type="Pfam" id="PF04909"/>
    </source>
</evidence>
<dbReference type="SUPFAM" id="SSF51556">
    <property type="entry name" value="Metallo-dependent hydrolases"/>
    <property type="match status" value="1"/>
</dbReference>
<protein>
    <recommendedName>
        <fullName evidence="4">Amidohydrolase-related domain-containing protein</fullName>
    </recommendedName>
</protein>
<organism evidence="5 6">
    <name type="scientific">Bionectria ochroleuca</name>
    <name type="common">Gliocladium roseum</name>
    <dbReference type="NCBI Taxonomy" id="29856"/>
    <lineage>
        <taxon>Eukaryota</taxon>
        <taxon>Fungi</taxon>
        <taxon>Dikarya</taxon>
        <taxon>Ascomycota</taxon>
        <taxon>Pezizomycotina</taxon>
        <taxon>Sordariomycetes</taxon>
        <taxon>Hypocreomycetidae</taxon>
        <taxon>Hypocreales</taxon>
        <taxon>Bionectriaceae</taxon>
        <taxon>Clonostachys</taxon>
    </lineage>
</organism>
<dbReference type="Pfam" id="PF04909">
    <property type="entry name" value="Amidohydro_2"/>
    <property type="match status" value="1"/>
</dbReference>
<evidence type="ECO:0000256" key="1">
    <source>
        <dbReference type="ARBA" id="ARBA00022793"/>
    </source>
</evidence>
<evidence type="ECO:0000256" key="3">
    <source>
        <dbReference type="RuleBase" id="RU366045"/>
    </source>
</evidence>
<keyword evidence="1 3" id="KW-0210">Decarboxylase</keyword>
<name>A0ABY6UCB7_BIOOC</name>
<dbReference type="InterPro" id="IPR006680">
    <property type="entry name" value="Amidohydro-rel"/>
</dbReference>
<dbReference type="InterPro" id="IPR032466">
    <property type="entry name" value="Metal_Hydrolase"/>
</dbReference>
<proteinExistence type="inferred from homology"/>
<keyword evidence="6" id="KW-1185">Reference proteome</keyword>
<evidence type="ECO:0000256" key="2">
    <source>
        <dbReference type="ARBA" id="ARBA00023239"/>
    </source>
</evidence>
<feature type="domain" description="Amidohydrolase-related" evidence="4">
    <location>
        <begin position="65"/>
        <end position="323"/>
    </location>
</feature>
<dbReference type="PANTHER" id="PTHR21240:SF30">
    <property type="entry name" value="AMIDOHYDROLASE-RELATED DOMAIN-CONTAINING PROTEIN-RELATED"/>
    <property type="match status" value="1"/>
</dbReference>
<comment type="similarity">
    <text evidence="3">Belongs to the metallo-dependent hydrolases superfamily.</text>
</comment>